<keyword evidence="2" id="KW-0472">Membrane</keyword>
<evidence type="ECO:0000256" key="2">
    <source>
        <dbReference type="SAM" id="Phobius"/>
    </source>
</evidence>
<dbReference type="RefSeq" id="WP_246268009.1">
    <property type="nucleotide sequence ID" value="NZ_BAAAHL010000029.1"/>
</dbReference>
<keyword evidence="2" id="KW-0812">Transmembrane</keyword>
<feature type="compositionally biased region" description="Basic and acidic residues" evidence="1">
    <location>
        <begin position="11"/>
        <end position="24"/>
    </location>
</feature>
<feature type="compositionally biased region" description="Polar residues" evidence="1">
    <location>
        <begin position="1"/>
        <end position="10"/>
    </location>
</feature>
<organism evidence="3 4">
    <name type="scientific">Acrocarpospora macrocephala</name>
    <dbReference type="NCBI Taxonomy" id="150177"/>
    <lineage>
        <taxon>Bacteria</taxon>
        <taxon>Bacillati</taxon>
        <taxon>Actinomycetota</taxon>
        <taxon>Actinomycetes</taxon>
        <taxon>Streptosporangiales</taxon>
        <taxon>Streptosporangiaceae</taxon>
        <taxon>Acrocarpospora</taxon>
    </lineage>
</organism>
<dbReference type="Pfam" id="PF09656">
    <property type="entry name" value="PGPGW"/>
    <property type="match status" value="1"/>
</dbReference>
<keyword evidence="2" id="KW-1133">Transmembrane helix</keyword>
<feature type="transmembrane region" description="Helical" evidence="2">
    <location>
        <begin position="75"/>
        <end position="93"/>
    </location>
</feature>
<feature type="transmembrane region" description="Helical" evidence="2">
    <location>
        <begin position="116"/>
        <end position="138"/>
    </location>
</feature>
<gene>
    <name evidence="3" type="ORF">Amac_003200</name>
</gene>
<feature type="region of interest" description="Disordered" evidence="1">
    <location>
        <begin position="1"/>
        <end position="24"/>
    </location>
</feature>
<accession>A0A5M3WCD6</accession>
<reference evidence="3 4" key="1">
    <citation type="submission" date="2019-10" db="EMBL/GenBank/DDBJ databases">
        <title>Whole genome shotgun sequence of Acrocarpospora macrocephala NBRC 16266.</title>
        <authorList>
            <person name="Ichikawa N."/>
            <person name="Kimura A."/>
            <person name="Kitahashi Y."/>
            <person name="Komaki H."/>
            <person name="Oguchi A."/>
        </authorList>
    </citation>
    <scope>NUCLEOTIDE SEQUENCE [LARGE SCALE GENOMIC DNA]</scope>
    <source>
        <strain evidence="3 4">NBRC 16266</strain>
    </source>
</reference>
<proteinExistence type="predicted"/>
<dbReference type="InterPro" id="IPR019099">
    <property type="entry name" value="Uncharacterised_PGPGW_TM"/>
</dbReference>
<dbReference type="Proteomes" id="UP000331127">
    <property type="component" value="Unassembled WGS sequence"/>
</dbReference>
<name>A0A5M3WCD6_9ACTN</name>
<comment type="caution">
    <text evidence="3">The sequence shown here is derived from an EMBL/GenBank/DDBJ whole genome shotgun (WGS) entry which is preliminary data.</text>
</comment>
<protein>
    <submittedName>
        <fullName evidence="3">Membrane protein</fullName>
    </submittedName>
</protein>
<sequence>MSTTENAQEQGRTESGEEAKLAEYTRNGEARGPMKWLDRWRSTAAGRLTLKIIVGVIGGAMVIGGLIMVPFPGPGWLIVFGGLAVLATEFHWASRVLDFAKRVVGAATAWLKRQNWFVRIVAGTLTFLLAFAIVWLSLKLTLKIDLIQEAQLLFNR</sequence>
<dbReference type="AlphaFoldDB" id="A0A5M3WCD6"/>
<feature type="transmembrane region" description="Helical" evidence="2">
    <location>
        <begin position="48"/>
        <end position="69"/>
    </location>
</feature>
<keyword evidence="4" id="KW-1185">Reference proteome</keyword>
<evidence type="ECO:0000313" key="4">
    <source>
        <dbReference type="Proteomes" id="UP000331127"/>
    </source>
</evidence>
<dbReference type="InterPro" id="IPR013434">
    <property type="entry name" value="CHP02611"/>
</dbReference>
<evidence type="ECO:0000256" key="1">
    <source>
        <dbReference type="SAM" id="MobiDB-lite"/>
    </source>
</evidence>
<dbReference type="NCBIfam" id="TIGR02611">
    <property type="entry name" value="TIGR02611 family protein"/>
    <property type="match status" value="1"/>
</dbReference>
<dbReference type="EMBL" id="BLAE01000004">
    <property type="protein sequence ID" value="GES06725.1"/>
    <property type="molecule type" value="Genomic_DNA"/>
</dbReference>
<evidence type="ECO:0000313" key="3">
    <source>
        <dbReference type="EMBL" id="GES06725.1"/>
    </source>
</evidence>